<keyword evidence="4" id="KW-1185">Reference proteome</keyword>
<evidence type="ECO:0000313" key="3">
    <source>
        <dbReference type="EMBL" id="CCI45059.1"/>
    </source>
</evidence>
<name>A0A024GEE9_9STRA</name>
<evidence type="ECO:0000256" key="1">
    <source>
        <dbReference type="SAM" id="MobiDB-lite"/>
    </source>
</evidence>
<evidence type="ECO:0000313" key="4">
    <source>
        <dbReference type="Proteomes" id="UP000053237"/>
    </source>
</evidence>
<sequence length="148" mass="16928">MGCTQSNPAQTLQSDDQRVDAKEKRESTYSVTGHSIGPDQVVYYNVQVDDTLLKRRYTDFKTLYANLEDVSSLPKFPSTKTFALFLDKQNPEILQEREIQFAKIVDAIGKQECLRESEAFQKFLTDPKQEMPTEQVSDPAEESPKNDK</sequence>
<dbReference type="OrthoDB" id="164496at2759"/>
<dbReference type="Gene3D" id="3.30.1520.10">
    <property type="entry name" value="Phox-like domain"/>
    <property type="match status" value="1"/>
</dbReference>
<feature type="region of interest" description="Disordered" evidence="1">
    <location>
        <begin position="123"/>
        <end position="148"/>
    </location>
</feature>
<dbReference type="SUPFAM" id="SSF64268">
    <property type="entry name" value="PX domain"/>
    <property type="match status" value="1"/>
</dbReference>
<dbReference type="PROSITE" id="PS50195">
    <property type="entry name" value="PX"/>
    <property type="match status" value="1"/>
</dbReference>
<protein>
    <recommendedName>
        <fullName evidence="2">PX domain-containing protein</fullName>
    </recommendedName>
</protein>
<gene>
    <name evidence="3" type="ORF">BN9_059060</name>
</gene>
<dbReference type="GO" id="GO:0035091">
    <property type="term" value="F:phosphatidylinositol binding"/>
    <property type="evidence" value="ECO:0007669"/>
    <property type="project" value="InterPro"/>
</dbReference>
<dbReference type="Proteomes" id="UP000053237">
    <property type="component" value="Unassembled WGS sequence"/>
</dbReference>
<dbReference type="InterPro" id="IPR036871">
    <property type="entry name" value="PX_dom_sf"/>
</dbReference>
<dbReference type="SMART" id="SM00312">
    <property type="entry name" value="PX"/>
    <property type="match status" value="1"/>
</dbReference>
<dbReference type="Pfam" id="PF00787">
    <property type="entry name" value="PX"/>
    <property type="match status" value="1"/>
</dbReference>
<feature type="compositionally biased region" description="Basic and acidic residues" evidence="1">
    <location>
        <begin position="15"/>
        <end position="27"/>
    </location>
</feature>
<feature type="domain" description="PX" evidence="2">
    <location>
        <begin position="1"/>
        <end position="131"/>
    </location>
</feature>
<proteinExistence type="predicted"/>
<feature type="compositionally biased region" description="Polar residues" evidence="1">
    <location>
        <begin position="1"/>
        <end position="14"/>
    </location>
</feature>
<reference evidence="3 4" key="1">
    <citation type="submission" date="2012-05" db="EMBL/GenBank/DDBJ databases">
        <title>Recombination and specialization in a pathogen metapopulation.</title>
        <authorList>
            <person name="Gardiner A."/>
            <person name="Kemen E."/>
            <person name="Schultz-Larsen T."/>
            <person name="MacLean D."/>
            <person name="Van Oosterhout C."/>
            <person name="Jones J.D.G."/>
        </authorList>
    </citation>
    <scope>NUCLEOTIDE SEQUENCE [LARGE SCALE GENOMIC DNA]</scope>
    <source>
        <strain evidence="3 4">Ac Nc2</strain>
    </source>
</reference>
<organism evidence="3 4">
    <name type="scientific">Albugo candida</name>
    <dbReference type="NCBI Taxonomy" id="65357"/>
    <lineage>
        <taxon>Eukaryota</taxon>
        <taxon>Sar</taxon>
        <taxon>Stramenopiles</taxon>
        <taxon>Oomycota</taxon>
        <taxon>Peronosporomycetes</taxon>
        <taxon>Albuginales</taxon>
        <taxon>Albuginaceae</taxon>
        <taxon>Albugo</taxon>
    </lineage>
</organism>
<dbReference type="STRING" id="65357.A0A024GEE9"/>
<dbReference type="EMBL" id="CAIX01000087">
    <property type="protein sequence ID" value="CCI45059.1"/>
    <property type="molecule type" value="Genomic_DNA"/>
</dbReference>
<dbReference type="AlphaFoldDB" id="A0A024GEE9"/>
<feature type="region of interest" description="Disordered" evidence="1">
    <location>
        <begin position="1"/>
        <end position="31"/>
    </location>
</feature>
<dbReference type="InterPro" id="IPR001683">
    <property type="entry name" value="PX_dom"/>
</dbReference>
<accession>A0A024GEE9</accession>
<evidence type="ECO:0000259" key="2">
    <source>
        <dbReference type="PROSITE" id="PS50195"/>
    </source>
</evidence>
<comment type="caution">
    <text evidence="3">The sequence shown here is derived from an EMBL/GenBank/DDBJ whole genome shotgun (WGS) entry which is preliminary data.</text>
</comment>
<dbReference type="InParanoid" id="A0A024GEE9"/>
<dbReference type="CDD" id="cd06093">
    <property type="entry name" value="PX_domain"/>
    <property type="match status" value="1"/>
</dbReference>